<keyword evidence="2" id="KW-1185">Reference proteome</keyword>
<comment type="caution">
    <text evidence="1">The sequence shown here is derived from an EMBL/GenBank/DDBJ whole genome shotgun (WGS) entry which is preliminary data.</text>
</comment>
<dbReference type="InterPro" id="IPR008991">
    <property type="entry name" value="Translation_prot_SH3-like_sf"/>
</dbReference>
<dbReference type="Gene3D" id="2.30.30.30">
    <property type="match status" value="1"/>
</dbReference>
<organism evidence="1 2">
    <name type="scientific">Rubroshorea leprosula</name>
    <dbReference type="NCBI Taxonomy" id="152421"/>
    <lineage>
        <taxon>Eukaryota</taxon>
        <taxon>Viridiplantae</taxon>
        <taxon>Streptophyta</taxon>
        <taxon>Embryophyta</taxon>
        <taxon>Tracheophyta</taxon>
        <taxon>Spermatophyta</taxon>
        <taxon>Magnoliopsida</taxon>
        <taxon>eudicotyledons</taxon>
        <taxon>Gunneridae</taxon>
        <taxon>Pentapetalae</taxon>
        <taxon>rosids</taxon>
        <taxon>malvids</taxon>
        <taxon>Malvales</taxon>
        <taxon>Dipterocarpaceae</taxon>
        <taxon>Rubroshorea</taxon>
    </lineage>
</organism>
<name>A0AAV5LJ86_9ROSI</name>
<reference evidence="1 2" key="1">
    <citation type="journal article" date="2021" name="Commun. Biol.">
        <title>The genome of Shorea leprosula (Dipterocarpaceae) highlights the ecological relevance of drought in aseasonal tropical rainforests.</title>
        <authorList>
            <person name="Ng K.K.S."/>
            <person name="Kobayashi M.J."/>
            <person name="Fawcett J.A."/>
            <person name="Hatakeyama M."/>
            <person name="Paape T."/>
            <person name="Ng C.H."/>
            <person name="Ang C.C."/>
            <person name="Tnah L.H."/>
            <person name="Lee C.T."/>
            <person name="Nishiyama T."/>
            <person name="Sese J."/>
            <person name="O'Brien M.J."/>
            <person name="Copetti D."/>
            <person name="Mohd Noor M.I."/>
            <person name="Ong R.C."/>
            <person name="Putra M."/>
            <person name="Sireger I.Z."/>
            <person name="Indrioko S."/>
            <person name="Kosugi Y."/>
            <person name="Izuno A."/>
            <person name="Isagi Y."/>
            <person name="Lee S.L."/>
            <person name="Shimizu K.K."/>
        </authorList>
    </citation>
    <scope>NUCLEOTIDE SEQUENCE [LARGE SCALE GENOMIC DNA]</scope>
    <source>
        <strain evidence="1">214</strain>
    </source>
</reference>
<proteinExistence type="predicted"/>
<gene>
    <name evidence="1" type="ORF">SLEP1_g45460</name>
</gene>
<dbReference type="Proteomes" id="UP001054252">
    <property type="component" value="Unassembled WGS sequence"/>
</dbReference>
<dbReference type="InterPro" id="IPR014722">
    <property type="entry name" value="Rib_uL2_dom2"/>
</dbReference>
<dbReference type="EMBL" id="BPVZ01000122">
    <property type="protein sequence ID" value="GKV37429.1"/>
    <property type="molecule type" value="Genomic_DNA"/>
</dbReference>
<evidence type="ECO:0000313" key="2">
    <source>
        <dbReference type="Proteomes" id="UP001054252"/>
    </source>
</evidence>
<evidence type="ECO:0000313" key="1">
    <source>
        <dbReference type="EMBL" id="GKV37429.1"/>
    </source>
</evidence>
<sequence>MALWRSRAAAWRLLRPFICPSPIANTAHRSFPSAVAPDMNNQSLIENMKRELLHLDINSQIGSCMPLGAMRIGTIIHNIEMNPDKVGSWFELQGLLLRS</sequence>
<dbReference type="SUPFAM" id="SSF50104">
    <property type="entry name" value="Translation proteins SH3-like domain"/>
    <property type="match status" value="1"/>
</dbReference>
<accession>A0AAV5LJ86</accession>
<protein>
    <submittedName>
        <fullName evidence="1">Uncharacterized protein</fullName>
    </submittedName>
</protein>
<dbReference type="AlphaFoldDB" id="A0AAV5LJ86"/>